<dbReference type="InterPro" id="IPR023210">
    <property type="entry name" value="NADP_OxRdtase_dom"/>
</dbReference>
<dbReference type="Gene3D" id="3.20.20.100">
    <property type="entry name" value="NADP-dependent oxidoreductase domain"/>
    <property type="match status" value="1"/>
</dbReference>
<dbReference type="EMBL" id="KQ947410">
    <property type="protein sequence ID" value="KUJ19638.1"/>
    <property type="molecule type" value="Genomic_DNA"/>
</dbReference>
<dbReference type="PROSITE" id="PS00062">
    <property type="entry name" value="ALDOKETO_REDUCTASE_2"/>
    <property type="match status" value="1"/>
</dbReference>
<evidence type="ECO:0000256" key="1">
    <source>
        <dbReference type="ARBA" id="ARBA00007905"/>
    </source>
</evidence>
<feature type="domain" description="NADP-dependent oxidoreductase" evidence="6">
    <location>
        <begin position="34"/>
        <end position="275"/>
    </location>
</feature>
<dbReference type="PANTHER" id="PTHR43827">
    <property type="entry name" value="2,5-DIKETO-D-GLUCONIC ACID REDUCTASE"/>
    <property type="match status" value="1"/>
</dbReference>
<dbReference type="FunFam" id="3.20.20.100:FF:000015">
    <property type="entry name" value="Oxidoreductase, aldo/keto reductase family"/>
    <property type="match status" value="1"/>
</dbReference>
<dbReference type="OrthoDB" id="416253at2759"/>
<protein>
    <submittedName>
        <fullName evidence="7">Aldo/keto reductase</fullName>
    </submittedName>
</protein>
<dbReference type="InParanoid" id="A0A194XHK3"/>
<gene>
    <name evidence="7" type="ORF">LY89DRAFT_682538</name>
</gene>
<dbReference type="InterPro" id="IPR020471">
    <property type="entry name" value="AKR"/>
</dbReference>
<evidence type="ECO:0000313" key="7">
    <source>
        <dbReference type="EMBL" id="KUJ19638.1"/>
    </source>
</evidence>
<reference evidence="7 8" key="1">
    <citation type="submission" date="2015-10" db="EMBL/GenBank/DDBJ databases">
        <title>Full genome of DAOMC 229536 Phialocephala scopiformis, a fungal endophyte of spruce producing the potent anti-insectan compound rugulosin.</title>
        <authorList>
            <consortium name="DOE Joint Genome Institute"/>
            <person name="Walker A.K."/>
            <person name="Frasz S.L."/>
            <person name="Seifert K.A."/>
            <person name="Miller J.D."/>
            <person name="Mondo S.J."/>
            <person name="Labutti K."/>
            <person name="Lipzen A."/>
            <person name="Dockter R."/>
            <person name="Kennedy M."/>
            <person name="Grigoriev I.V."/>
            <person name="Spatafora J.W."/>
        </authorList>
    </citation>
    <scope>NUCLEOTIDE SEQUENCE [LARGE SCALE GENOMIC DNA]</scope>
    <source>
        <strain evidence="7 8">CBS 120377</strain>
    </source>
</reference>
<dbReference type="Pfam" id="PF00248">
    <property type="entry name" value="Aldo_ket_red"/>
    <property type="match status" value="1"/>
</dbReference>
<keyword evidence="2" id="KW-0560">Oxidoreductase</keyword>
<dbReference type="RefSeq" id="XP_018073993.1">
    <property type="nucleotide sequence ID" value="XM_018214529.1"/>
</dbReference>
<evidence type="ECO:0000313" key="8">
    <source>
        <dbReference type="Proteomes" id="UP000070700"/>
    </source>
</evidence>
<feature type="active site" description="Proton donor" evidence="3">
    <location>
        <position position="57"/>
    </location>
</feature>
<dbReference type="AlphaFoldDB" id="A0A194XHK3"/>
<dbReference type="GO" id="GO:0016491">
    <property type="term" value="F:oxidoreductase activity"/>
    <property type="evidence" value="ECO:0007669"/>
    <property type="project" value="UniProtKB-KW"/>
</dbReference>
<dbReference type="GeneID" id="28824255"/>
<proteinExistence type="inferred from homology"/>
<dbReference type="InterPro" id="IPR018170">
    <property type="entry name" value="Aldo/ket_reductase_CS"/>
</dbReference>
<evidence type="ECO:0000256" key="3">
    <source>
        <dbReference type="PIRSR" id="PIRSR000097-1"/>
    </source>
</evidence>
<dbReference type="KEGG" id="psco:LY89DRAFT_682538"/>
<sequence>MASKENFGLNSTITLNNGVQMPRIHLGVYMTSGRETSSAVTHALTANYRAIDSAEWYANEHEVGSSILTFLSSPQNTSKLERKDIWFTTKLKTNTSYDATRKAIKRSIKECGLGYIDLYLLHSPYGGRQRRLECWRAVEDAVDEGEVRAVGVSNYGVKHLQELLDSKPRIPPAVNQIEVHPFNTRNDITSFCAQHDIVVEAYAPLARAMRFKHPKVVELSKKYGCTPAQLMLRWSLQKGYVPLPKSTRKERIVGNADIGGFEIEEADMKGLDGCDEYLVTDWDPTDAD</sequence>
<feature type="binding site" evidence="4">
    <location>
        <position position="122"/>
    </location>
    <ligand>
        <name>substrate</name>
    </ligand>
</feature>
<comment type="similarity">
    <text evidence="1">Belongs to the aldo/keto reductase family.</text>
</comment>
<dbReference type="FunCoup" id="A0A194XHK3">
    <property type="interactions" value="117"/>
</dbReference>
<keyword evidence="8" id="KW-1185">Reference proteome</keyword>
<dbReference type="PANTHER" id="PTHR43827:SF13">
    <property type="entry name" value="ALDO_KETO REDUCTASE FAMILY PROTEIN"/>
    <property type="match status" value="1"/>
</dbReference>
<dbReference type="InterPro" id="IPR036812">
    <property type="entry name" value="NAD(P)_OxRdtase_dom_sf"/>
</dbReference>
<organism evidence="7 8">
    <name type="scientific">Mollisia scopiformis</name>
    <name type="common">Conifer needle endophyte fungus</name>
    <name type="synonym">Phialocephala scopiformis</name>
    <dbReference type="NCBI Taxonomy" id="149040"/>
    <lineage>
        <taxon>Eukaryota</taxon>
        <taxon>Fungi</taxon>
        <taxon>Dikarya</taxon>
        <taxon>Ascomycota</taxon>
        <taxon>Pezizomycotina</taxon>
        <taxon>Leotiomycetes</taxon>
        <taxon>Helotiales</taxon>
        <taxon>Mollisiaceae</taxon>
        <taxon>Mollisia</taxon>
    </lineage>
</organism>
<evidence type="ECO:0000259" key="6">
    <source>
        <dbReference type="Pfam" id="PF00248"/>
    </source>
</evidence>
<dbReference type="SUPFAM" id="SSF51430">
    <property type="entry name" value="NAD(P)-linked oxidoreductase"/>
    <property type="match status" value="1"/>
</dbReference>
<evidence type="ECO:0000256" key="4">
    <source>
        <dbReference type="PIRSR" id="PIRSR000097-2"/>
    </source>
</evidence>
<evidence type="ECO:0000256" key="5">
    <source>
        <dbReference type="PIRSR" id="PIRSR000097-3"/>
    </source>
</evidence>
<feature type="site" description="Lowers pKa of active site Tyr" evidence="5">
    <location>
        <position position="90"/>
    </location>
</feature>
<accession>A0A194XHK3</accession>
<dbReference type="PRINTS" id="PR00069">
    <property type="entry name" value="ALDKETRDTASE"/>
</dbReference>
<dbReference type="PIRSF" id="PIRSF000097">
    <property type="entry name" value="AKR"/>
    <property type="match status" value="1"/>
</dbReference>
<dbReference type="CDD" id="cd19071">
    <property type="entry name" value="AKR_AKR1-5-like"/>
    <property type="match status" value="1"/>
</dbReference>
<dbReference type="Proteomes" id="UP000070700">
    <property type="component" value="Unassembled WGS sequence"/>
</dbReference>
<evidence type="ECO:0000256" key="2">
    <source>
        <dbReference type="ARBA" id="ARBA00023002"/>
    </source>
</evidence>
<name>A0A194XHK3_MOLSC</name>